<dbReference type="EMBL" id="CP049989">
    <property type="protein sequence ID" value="QIM50739.1"/>
    <property type="molecule type" value="Genomic_DNA"/>
</dbReference>
<keyword evidence="1" id="KW-0805">Transcription regulation</keyword>
<dbReference type="Proteomes" id="UP000503162">
    <property type="component" value="Chromosome"/>
</dbReference>
<dbReference type="GO" id="GO:0003700">
    <property type="term" value="F:DNA-binding transcription factor activity"/>
    <property type="evidence" value="ECO:0007669"/>
    <property type="project" value="InterPro"/>
</dbReference>
<name>A0A6G8IC78_9BURK</name>
<evidence type="ECO:0000256" key="1">
    <source>
        <dbReference type="ARBA" id="ARBA00023015"/>
    </source>
</evidence>
<dbReference type="SUPFAM" id="SSF46689">
    <property type="entry name" value="Homeodomain-like"/>
    <property type="match status" value="2"/>
</dbReference>
<dbReference type="PROSITE" id="PS01124">
    <property type="entry name" value="HTH_ARAC_FAMILY_2"/>
    <property type="match status" value="1"/>
</dbReference>
<proteinExistence type="predicted"/>
<dbReference type="KEGG" id="hcz:G9Q37_00630"/>
<evidence type="ECO:0000256" key="3">
    <source>
        <dbReference type="ARBA" id="ARBA00023163"/>
    </source>
</evidence>
<dbReference type="Pfam" id="PF12833">
    <property type="entry name" value="HTH_18"/>
    <property type="match status" value="1"/>
</dbReference>
<dbReference type="InterPro" id="IPR018060">
    <property type="entry name" value="HTH_AraC"/>
</dbReference>
<evidence type="ECO:0000313" key="5">
    <source>
        <dbReference type="EMBL" id="QIM50739.1"/>
    </source>
</evidence>
<reference evidence="5 6" key="1">
    <citation type="submission" date="2020-03" db="EMBL/GenBank/DDBJ databases">
        <title>Hydrogenophaga sp. nov. isolated from cyanobacterial mat.</title>
        <authorList>
            <person name="Thorat V."/>
            <person name="Kirdat K."/>
            <person name="Tiwarekar B."/>
            <person name="Costa E.D."/>
            <person name="Yadav A."/>
        </authorList>
    </citation>
    <scope>NUCLEOTIDE SEQUENCE [LARGE SCALE GENOMIC DNA]</scope>
    <source>
        <strain evidence="5 6">BA0156</strain>
    </source>
</reference>
<accession>A0A6G8IC78</accession>
<dbReference type="InterPro" id="IPR029062">
    <property type="entry name" value="Class_I_gatase-like"/>
</dbReference>
<keyword evidence="2" id="KW-0238">DNA-binding</keyword>
<dbReference type="PANTHER" id="PTHR43130">
    <property type="entry name" value="ARAC-FAMILY TRANSCRIPTIONAL REGULATOR"/>
    <property type="match status" value="1"/>
</dbReference>
<dbReference type="GO" id="GO:0043565">
    <property type="term" value="F:sequence-specific DNA binding"/>
    <property type="evidence" value="ECO:0007669"/>
    <property type="project" value="InterPro"/>
</dbReference>
<evidence type="ECO:0000259" key="4">
    <source>
        <dbReference type="PROSITE" id="PS01124"/>
    </source>
</evidence>
<dbReference type="InterPro" id="IPR052158">
    <property type="entry name" value="INH-QAR"/>
</dbReference>
<dbReference type="RefSeq" id="WP_166223060.1">
    <property type="nucleotide sequence ID" value="NZ_CP049989.1"/>
</dbReference>
<evidence type="ECO:0000256" key="2">
    <source>
        <dbReference type="ARBA" id="ARBA00023125"/>
    </source>
</evidence>
<organism evidence="5 6">
    <name type="scientific">Hydrogenophaga crocea</name>
    <dbReference type="NCBI Taxonomy" id="2716225"/>
    <lineage>
        <taxon>Bacteria</taxon>
        <taxon>Pseudomonadati</taxon>
        <taxon>Pseudomonadota</taxon>
        <taxon>Betaproteobacteria</taxon>
        <taxon>Burkholderiales</taxon>
        <taxon>Comamonadaceae</taxon>
        <taxon>Hydrogenophaga</taxon>
    </lineage>
</organism>
<dbReference type="Gene3D" id="3.40.50.880">
    <property type="match status" value="1"/>
</dbReference>
<feature type="domain" description="HTH araC/xylS-type" evidence="4">
    <location>
        <begin position="233"/>
        <end position="331"/>
    </location>
</feature>
<dbReference type="Gene3D" id="1.10.10.60">
    <property type="entry name" value="Homeodomain-like"/>
    <property type="match status" value="2"/>
</dbReference>
<dbReference type="InterPro" id="IPR018062">
    <property type="entry name" value="HTH_AraC-typ_CS"/>
</dbReference>
<protein>
    <submittedName>
        <fullName evidence="5">Helix-turn-helix domain-containing protein</fullName>
    </submittedName>
</protein>
<dbReference type="PROSITE" id="PS00041">
    <property type="entry name" value="HTH_ARAC_FAMILY_1"/>
    <property type="match status" value="1"/>
</dbReference>
<evidence type="ECO:0000313" key="6">
    <source>
        <dbReference type="Proteomes" id="UP000503162"/>
    </source>
</evidence>
<dbReference type="InterPro" id="IPR009057">
    <property type="entry name" value="Homeodomain-like_sf"/>
</dbReference>
<dbReference type="AlphaFoldDB" id="A0A6G8IC78"/>
<dbReference type="SUPFAM" id="SSF52317">
    <property type="entry name" value="Class I glutamine amidotransferase-like"/>
    <property type="match status" value="1"/>
</dbReference>
<dbReference type="SMART" id="SM00342">
    <property type="entry name" value="HTH_ARAC"/>
    <property type="match status" value="1"/>
</dbReference>
<dbReference type="PANTHER" id="PTHR43130:SF3">
    <property type="entry name" value="HTH-TYPE TRANSCRIPTIONAL REGULATOR RV1931C"/>
    <property type="match status" value="1"/>
</dbReference>
<gene>
    <name evidence="5" type="ORF">G9Q37_00630</name>
</gene>
<keyword evidence="6" id="KW-1185">Reference proteome</keyword>
<sequence length="344" mass="37870">MKPSQRKITVALLAIPEVGAATLYGIHDVLAGVHRDWQMVHRGPAMTSPFRPLVVSRDGVPLRVGNGVLVTPDAGLADHPVPDVICVTDVMLPPEFDVRARYASEIAWLRQAWQRGATLASACSGALLLAATDLLDGFDATSHWAYCDHLARQYPRTRWNADRGLVVTGPQGRILMAGSGSSWHMLALALVARHVSAEDAMRVARINLFNLDETSPLAYASLLRSATSDPLIERCQAWAAHHYRSAAPVAKMSSLSGLSQRTFQRRFYAATGMSPLDYVHMLRLEEAKQMLESTTLSVEAIAREVGYQDVGFFSRLFKRKVSLSAVQYRNRFFALGSRLRALSA</sequence>
<keyword evidence="3" id="KW-0804">Transcription</keyword>